<gene>
    <name evidence="1" type="ORF">Ahy_B03g061932</name>
</gene>
<organism evidence="1 2">
    <name type="scientific">Arachis hypogaea</name>
    <name type="common">Peanut</name>
    <dbReference type="NCBI Taxonomy" id="3818"/>
    <lineage>
        <taxon>Eukaryota</taxon>
        <taxon>Viridiplantae</taxon>
        <taxon>Streptophyta</taxon>
        <taxon>Embryophyta</taxon>
        <taxon>Tracheophyta</taxon>
        <taxon>Spermatophyta</taxon>
        <taxon>Magnoliopsida</taxon>
        <taxon>eudicotyledons</taxon>
        <taxon>Gunneridae</taxon>
        <taxon>Pentapetalae</taxon>
        <taxon>rosids</taxon>
        <taxon>fabids</taxon>
        <taxon>Fabales</taxon>
        <taxon>Fabaceae</taxon>
        <taxon>Papilionoideae</taxon>
        <taxon>50 kb inversion clade</taxon>
        <taxon>dalbergioids sensu lato</taxon>
        <taxon>Dalbergieae</taxon>
        <taxon>Pterocarpus clade</taxon>
        <taxon>Arachis</taxon>
    </lineage>
</organism>
<evidence type="ECO:0000313" key="1">
    <source>
        <dbReference type="EMBL" id="RYR17147.1"/>
    </source>
</evidence>
<evidence type="ECO:0008006" key="3">
    <source>
        <dbReference type="Google" id="ProtNLM"/>
    </source>
</evidence>
<dbReference type="Proteomes" id="UP000289738">
    <property type="component" value="Chromosome B03"/>
</dbReference>
<comment type="caution">
    <text evidence="1">The sequence shown here is derived from an EMBL/GenBank/DDBJ whole genome shotgun (WGS) entry which is preliminary data.</text>
</comment>
<reference evidence="1 2" key="1">
    <citation type="submission" date="2019-01" db="EMBL/GenBank/DDBJ databases">
        <title>Sequencing of cultivated peanut Arachis hypogaea provides insights into genome evolution and oil improvement.</title>
        <authorList>
            <person name="Chen X."/>
        </authorList>
    </citation>
    <scope>NUCLEOTIDE SEQUENCE [LARGE SCALE GENOMIC DNA]</scope>
    <source>
        <strain evidence="2">cv. Fuhuasheng</strain>
        <tissue evidence="1">Leaves</tissue>
    </source>
</reference>
<dbReference type="AlphaFoldDB" id="A0A444ZSI9"/>
<keyword evidence="2" id="KW-1185">Reference proteome</keyword>
<dbReference type="EMBL" id="SDMP01000013">
    <property type="protein sequence ID" value="RYR17147.1"/>
    <property type="molecule type" value="Genomic_DNA"/>
</dbReference>
<protein>
    <recommendedName>
        <fullName evidence="3">Protein FAR1-RELATED SEQUENCE</fullName>
    </recommendedName>
</protein>
<accession>A0A444ZSI9</accession>
<proteinExistence type="predicted"/>
<evidence type="ECO:0000313" key="2">
    <source>
        <dbReference type="Proteomes" id="UP000289738"/>
    </source>
</evidence>
<name>A0A444ZSI9_ARAHY</name>
<sequence length="109" mass="12681">MLNECCELYFGVMEEAQQVLVSRSSIFGVNHHNRTIVFGSALITNESKYDHVWLLQQLLAAKKKYLWCPGPSMKFVIEAVFSNVHHRKICLAPHSKHCRDYEINVFEQK</sequence>